<evidence type="ECO:0000313" key="2">
    <source>
        <dbReference type="Proteomes" id="UP000886998"/>
    </source>
</evidence>
<dbReference type="Proteomes" id="UP000886998">
    <property type="component" value="Unassembled WGS sequence"/>
</dbReference>
<name>A0A8X6Y126_9ARAC</name>
<organism evidence="1 2">
    <name type="scientific">Trichonephila inaurata madagascariensis</name>
    <dbReference type="NCBI Taxonomy" id="2747483"/>
    <lineage>
        <taxon>Eukaryota</taxon>
        <taxon>Metazoa</taxon>
        <taxon>Ecdysozoa</taxon>
        <taxon>Arthropoda</taxon>
        <taxon>Chelicerata</taxon>
        <taxon>Arachnida</taxon>
        <taxon>Araneae</taxon>
        <taxon>Araneomorphae</taxon>
        <taxon>Entelegynae</taxon>
        <taxon>Araneoidea</taxon>
        <taxon>Nephilidae</taxon>
        <taxon>Trichonephila</taxon>
        <taxon>Trichonephila inaurata</taxon>
    </lineage>
</organism>
<reference evidence="1" key="1">
    <citation type="submission" date="2020-08" db="EMBL/GenBank/DDBJ databases">
        <title>Multicomponent nature underlies the extraordinary mechanical properties of spider dragline silk.</title>
        <authorList>
            <person name="Kono N."/>
            <person name="Nakamura H."/>
            <person name="Mori M."/>
            <person name="Yoshida Y."/>
            <person name="Ohtoshi R."/>
            <person name="Malay A.D."/>
            <person name="Moran D.A.P."/>
            <person name="Tomita M."/>
            <person name="Numata K."/>
            <person name="Arakawa K."/>
        </authorList>
    </citation>
    <scope>NUCLEOTIDE SEQUENCE</scope>
</reference>
<sequence>TRKVEGDFKRNPAVFKLLEGNQAVPLRIIKGPKDLSDIYQQLSALSNQRPPAITIADLLRGISAWQTQGYQSPTVTVKQQYPGYQSPTTTTYQQLNQVKFYQQNQIVSVLESDYQQTQQPANLSAELNNKLEARRTIQPKSATNWLSAKSAFSPALNYQQNPAVILSLTNSSPTTNTT</sequence>
<comment type="caution">
    <text evidence="1">The sequence shown here is derived from an EMBL/GenBank/DDBJ whole genome shotgun (WGS) entry which is preliminary data.</text>
</comment>
<accession>A0A8X6Y126</accession>
<keyword evidence="2" id="KW-1185">Reference proteome</keyword>
<dbReference type="AlphaFoldDB" id="A0A8X6Y126"/>
<evidence type="ECO:0000313" key="1">
    <source>
        <dbReference type="EMBL" id="GFY62263.1"/>
    </source>
</evidence>
<protein>
    <submittedName>
        <fullName evidence="1">Uncharacterized protein</fullName>
    </submittedName>
</protein>
<gene>
    <name evidence="1" type="ORF">TNIN_239321</name>
</gene>
<dbReference type="EMBL" id="BMAV01014157">
    <property type="protein sequence ID" value="GFY62263.1"/>
    <property type="molecule type" value="Genomic_DNA"/>
</dbReference>
<feature type="non-terminal residue" evidence="1">
    <location>
        <position position="1"/>
    </location>
</feature>
<proteinExistence type="predicted"/>